<organism evidence="2 3">
    <name type="scientific">Wenzhouxiangella marina</name>
    <dbReference type="NCBI Taxonomy" id="1579979"/>
    <lineage>
        <taxon>Bacteria</taxon>
        <taxon>Pseudomonadati</taxon>
        <taxon>Pseudomonadota</taxon>
        <taxon>Gammaproteobacteria</taxon>
        <taxon>Chromatiales</taxon>
        <taxon>Wenzhouxiangellaceae</taxon>
        <taxon>Wenzhouxiangella</taxon>
    </lineage>
</organism>
<accession>A0A0K0XYL9</accession>
<protein>
    <submittedName>
        <fullName evidence="2">6-O-methylguanine DNA methyltransferase, DNA binding domain subfamily</fullName>
    </submittedName>
</protein>
<dbReference type="InterPro" id="IPR052520">
    <property type="entry name" value="ATL_DNA_repair"/>
</dbReference>
<dbReference type="InterPro" id="IPR036388">
    <property type="entry name" value="WH-like_DNA-bd_sf"/>
</dbReference>
<dbReference type="InterPro" id="IPR014048">
    <property type="entry name" value="MethylDNA_cys_MeTrfase_DNA-bd"/>
</dbReference>
<dbReference type="PATRIC" id="fig|1579979.3.peg.2483"/>
<dbReference type="PANTHER" id="PTHR42942:SF1">
    <property type="entry name" value="ALKYLTRANSFERASE-LIKE PROTEIN 1"/>
    <property type="match status" value="1"/>
</dbReference>
<dbReference type="OrthoDB" id="9132167at2"/>
<keyword evidence="2" id="KW-0489">Methyltransferase</keyword>
<proteinExistence type="predicted"/>
<dbReference type="SUPFAM" id="SSF46767">
    <property type="entry name" value="Methylated DNA-protein cysteine methyltransferase, C-terminal domain"/>
    <property type="match status" value="1"/>
</dbReference>
<dbReference type="STRING" id="1579979.WM2015_2427"/>
<dbReference type="NCBIfam" id="TIGR00589">
    <property type="entry name" value="ogt"/>
    <property type="match status" value="1"/>
</dbReference>
<name>A0A0K0XYL9_9GAMM</name>
<dbReference type="Gene3D" id="1.10.10.10">
    <property type="entry name" value="Winged helix-like DNA-binding domain superfamily/Winged helix DNA-binding domain"/>
    <property type="match status" value="1"/>
</dbReference>
<dbReference type="GO" id="GO:0006281">
    <property type="term" value="P:DNA repair"/>
    <property type="evidence" value="ECO:0007669"/>
    <property type="project" value="InterPro"/>
</dbReference>
<dbReference type="CDD" id="cd06445">
    <property type="entry name" value="ATase"/>
    <property type="match status" value="1"/>
</dbReference>
<evidence type="ECO:0000256" key="1">
    <source>
        <dbReference type="ARBA" id="ARBA00022763"/>
    </source>
</evidence>
<keyword evidence="3" id="KW-1185">Reference proteome</keyword>
<dbReference type="PANTHER" id="PTHR42942">
    <property type="entry name" value="6-O-METHYLGUANINE DNA METHYLTRANSFERASE"/>
    <property type="match status" value="1"/>
</dbReference>
<keyword evidence="2" id="KW-0808">Transferase</keyword>
<dbReference type="Proteomes" id="UP000066624">
    <property type="component" value="Chromosome"/>
</dbReference>
<dbReference type="RefSeq" id="WP_049726319.1">
    <property type="nucleotide sequence ID" value="NZ_CP012154.1"/>
</dbReference>
<dbReference type="GO" id="GO:0008168">
    <property type="term" value="F:methyltransferase activity"/>
    <property type="evidence" value="ECO:0007669"/>
    <property type="project" value="UniProtKB-KW"/>
</dbReference>
<keyword evidence="1" id="KW-0227">DNA damage</keyword>
<reference evidence="2 3" key="1">
    <citation type="submission" date="2015-07" db="EMBL/GenBank/DDBJ databases">
        <authorList>
            <person name="Noorani M."/>
        </authorList>
    </citation>
    <scope>NUCLEOTIDE SEQUENCE [LARGE SCALE GENOMIC DNA]</scope>
    <source>
        <strain evidence="2 3">KCTC 42284</strain>
    </source>
</reference>
<dbReference type="AlphaFoldDB" id="A0A0K0XYL9"/>
<dbReference type="Pfam" id="PF01035">
    <property type="entry name" value="DNA_binding_1"/>
    <property type="match status" value="1"/>
</dbReference>
<gene>
    <name evidence="2" type="ORF">WM2015_2427</name>
</gene>
<dbReference type="EMBL" id="CP012154">
    <property type="protein sequence ID" value="AKS42789.1"/>
    <property type="molecule type" value="Genomic_DNA"/>
</dbReference>
<dbReference type="InterPro" id="IPR036217">
    <property type="entry name" value="MethylDNA_cys_MeTrfase_DNAb"/>
</dbReference>
<evidence type="ECO:0000313" key="2">
    <source>
        <dbReference type="EMBL" id="AKS42789.1"/>
    </source>
</evidence>
<dbReference type="KEGG" id="wma:WM2015_2427"/>
<dbReference type="GO" id="GO:0032259">
    <property type="term" value="P:methylation"/>
    <property type="evidence" value="ECO:0007669"/>
    <property type="project" value="UniProtKB-KW"/>
</dbReference>
<evidence type="ECO:0000313" key="3">
    <source>
        <dbReference type="Proteomes" id="UP000066624"/>
    </source>
</evidence>
<sequence length="122" mass="13616">MAEDRAKVEPTSNEDRYQKVWAVIEGIPAGAVLNYGEVARLAGFPGRARMVGMALGRAPKSRQLPWHRVVNAQGRISFPEGSVKARTQRERLEAEGVEFVDGVIDLDRFSPQRAMDRLLWGP</sequence>